<dbReference type="WBParaSite" id="PSAMB.scaffold11903size3066.g34484.t1">
    <property type="protein sequence ID" value="PSAMB.scaffold11903size3066.g34484.t1"/>
    <property type="gene ID" value="PSAMB.scaffold11903size3066.g34484"/>
</dbReference>
<evidence type="ECO:0000313" key="2">
    <source>
        <dbReference type="WBParaSite" id="PSAMB.scaffold11903size3066.g34484.t1"/>
    </source>
</evidence>
<reference evidence="2" key="1">
    <citation type="submission" date="2022-11" db="UniProtKB">
        <authorList>
            <consortium name="WormBaseParasite"/>
        </authorList>
    </citation>
    <scope>IDENTIFICATION</scope>
</reference>
<dbReference type="AlphaFoldDB" id="A0A914USU8"/>
<accession>A0A914USU8</accession>
<keyword evidence="1" id="KW-1185">Reference proteome</keyword>
<organism evidence="1 2">
    <name type="scientific">Plectus sambesii</name>
    <dbReference type="NCBI Taxonomy" id="2011161"/>
    <lineage>
        <taxon>Eukaryota</taxon>
        <taxon>Metazoa</taxon>
        <taxon>Ecdysozoa</taxon>
        <taxon>Nematoda</taxon>
        <taxon>Chromadorea</taxon>
        <taxon>Plectida</taxon>
        <taxon>Plectina</taxon>
        <taxon>Plectoidea</taxon>
        <taxon>Plectidae</taxon>
        <taxon>Plectus</taxon>
    </lineage>
</organism>
<proteinExistence type="predicted"/>
<dbReference type="Proteomes" id="UP000887566">
    <property type="component" value="Unplaced"/>
</dbReference>
<name>A0A914USU8_9BILA</name>
<evidence type="ECO:0000313" key="1">
    <source>
        <dbReference type="Proteomes" id="UP000887566"/>
    </source>
</evidence>
<sequence>MYSFTANVEGASFELYEFGGHVCQSAEFRHGLKREQRTAVDLAMELRSGTGTSTFICDLLKAMNDAVSEKKQLANALAYAKRKKAGPPVRSTADFRETISSCFSPLTPDVGLDGVVCPVVEADSAERLFAFFTTRRLLMNLSHAEADVLQTDGTYKLIYEGNTVLTLAVSDKVKRLHPVALAIIGKKEDAAAYEKFFGAIAIALDRAGCRLYKPSAVMSDGTLEISLAIVFILIVRNVVLLE</sequence>
<protein>
    <submittedName>
        <fullName evidence="2">MULE transposase domain-containing protein</fullName>
    </submittedName>
</protein>